<dbReference type="AlphaFoldDB" id="A0A5B8R7M3"/>
<keyword evidence="2" id="KW-0560">Oxidoreductase</keyword>
<dbReference type="PANTHER" id="PTHR34474:SF2">
    <property type="entry name" value="SIGNAL TRANSDUCTION PROTEIN TRAP"/>
    <property type="match status" value="1"/>
</dbReference>
<evidence type="ECO:0000313" key="2">
    <source>
        <dbReference type="EMBL" id="QEA04018.1"/>
    </source>
</evidence>
<dbReference type="Pfam" id="PF03992">
    <property type="entry name" value="ABM"/>
    <property type="match status" value="1"/>
</dbReference>
<sequence length="112" mass="13061">MFIAMNRFKVRHGHEEEFERIWRERDSHLQEVPGFIEFHLLRGPEAEDHTLYASHALWTSREAFEAWTHSEAFRAAHRNAGRNAHVYLEGPRFEGFEVVQRMGPADAGTESA</sequence>
<dbReference type="InterPro" id="IPR007138">
    <property type="entry name" value="ABM_dom"/>
</dbReference>
<reference evidence="2" key="1">
    <citation type="submission" date="2019-06" db="EMBL/GenBank/DDBJ databases">
        <authorList>
            <person name="Murdoch R.W."/>
            <person name="Fathepure B."/>
        </authorList>
    </citation>
    <scope>NUCLEOTIDE SEQUENCE</scope>
</reference>
<organism evidence="2">
    <name type="scientific">uncultured organism</name>
    <dbReference type="NCBI Taxonomy" id="155900"/>
    <lineage>
        <taxon>unclassified sequences</taxon>
        <taxon>environmental samples</taxon>
    </lineage>
</organism>
<dbReference type="PANTHER" id="PTHR34474">
    <property type="entry name" value="SIGNAL TRANSDUCTION PROTEIN TRAP"/>
    <property type="match status" value="1"/>
</dbReference>
<dbReference type="Gene3D" id="3.30.70.100">
    <property type="match status" value="1"/>
</dbReference>
<dbReference type="InterPro" id="IPR050404">
    <property type="entry name" value="Heme-degrading_MO"/>
</dbReference>
<protein>
    <submittedName>
        <fullName evidence="2">Heme oxygenase (Staphylobilin-producing)</fullName>
        <ecNumber evidence="2">1.14.14.18</ecNumber>
    </submittedName>
</protein>
<dbReference type="SUPFAM" id="SSF54909">
    <property type="entry name" value="Dimeric alpha+beta barrel"/>
    <property type="match status" value="1"/>
</dbReference>
<gene>
    <name evidence="2" type="primary">isdG</name>
    <name evidence="2" type="ORF">KBTEX_00319</name>
</gene>
<name>A0A5B8R7M3_9ZZZZ</name>
<dbReference type="PROSITE" id="PS51725">
    <property type="entry name" value="ABM"/>
    <property type="match status" value="1"/>
</dbReference>
<dbReference type="EMBL" id="MN079078">
    <property type="protein sequence ID" value="QEA04018.1"/>
    <property type="molecule type" value="Genomic_DNA"/>
</dbReference>
<evidence type="ECO:0000259" key="1">
    <source>
        <dbReference type="PROSITE" id="PS51725"/>
    </source>
</evidence>
<dbReference type="InterPro" id="IPR011008">
    <property type="entry name" value="Dimeric_a/b-barrel"/>
</dbReference>
<dbReference type="GO" id="GO:0004392">
    <property type="term" value="F:heme oxygenase (decyclizing) activity"/>
    <property type="evidence" value="ECO:0007669"/>
    <property type="project" value="UniProtKB-EC"/>
</dbReference>
<feature type="domain" description="ABM" evidence="1">
    <location>
        <begin position="2"/>
        <end position="96"/>
    </location>
</feature>
<proteinExistence type="predicted"/>
<dbReference type="EC" id="1.14.14.18" evidence="2"/>
<accession>A0A5B8R7M3</accession>